<dbReference type="OMA" id="PNPNIYY"/>
<dbReference type="FunFam" id="3.40.50.2000:FF:000268">
    <property type="entry name" value="Glycosyltransferase family 1 protein"/>
    <property type="match status" value="1"/>
</dbReference>
<keyword evidence="1 5" id="KW-0808">Transferase</keyword>
<evidence type="ECO:0000259" key="4">
    <source>
        <dbReference type="Pfam" id="PF06722"/>
    </source>
</evidence>
<dbReference type="Pfam" id="PF06722">
    <property type="entry name" value="EryCIII-like_C"/>
    <property type="match status" value="1"/>
</dbReference>
<dbReference type="Pfam" id="PF03033">
    <property type="entry name" value="Glyco_transf_28"/>
    <property type="match status" value="1"/>
</dbReference>
<dbReference type="InterPro" id="IPR050426">
    <property type="entry name" value="Glycosyltransferase_28"/>
</dbReference>
<accession>D8PU45</accession>
<gene>
    <name evidence="5" type="ORF">SCHCODRAFT_256300</name>
</gene>
<dbReference type="EMBL" id="GL377303">
    <property type="protein sequence ID" value="EFJ00564.1"/>
    <property type="molecule type" value="Genomic_DNA"/>
</dbReference>
<dbReference type="InterPro" id="IPR010610">
    <property type="entry name" value="EryCIII-like_C"/>
</dbReference>
<dbReference type="AlphaFoldDB" id="D8PU45"/>
<dbReference type="InterPro" id="IPR004276">
    <property type="entry name" value="GlycoTrans_28_N"/>
</dbReference>
<dbReference type="eggNOG" id="KOG1192">
    <property type="taxonomic scope" value="Eukaryota"/>
</dbReference>
<dbReference type="GO" id="GO:0016906">
    <property type="term" value="F:sterol 3-beta-glucosyltransferase activity"/>
    <property type="evidence" value="ECO:0007669"/>
    <property type="project" value="UniProtKB-ARBA"/>
</dbReference>
<reference evidence="5 6" key="1">
    <citation type="journal article" date="2010" name="Nat. Biotechnol.">
        <title>Genome sequence of the model mushroom Schizophyllum commune.</title>
        <authorList>
            <person name="Ohm R.A."/>
            <person name="de Jong J.F."/>
            <person name="Lugones L.G."/>
            <person name="Aerts A."/>
            <person name="Kothe E."/>
            <person name="Stajich J.E."/>
            <person name="de Vries R.P."/>
            <person name="Record E."/>
            <person name="Levasseur A."/>
            <person name="Baker S.E."/>
            <person name="Bartholomew K.A."/>
            <person name="Coutinho P.M."/>
            <person name="Erdmann S."/>
            <person name="Fowler T.J."/>
            <person name="Gathman A.C."/>
            <person name="Lombard V."/>
            <person name="Henrissat B."/>
            <person name="Knabe N."/>
            <person name="Kuees U."/>
            <person name="Lilly W.W."/>
            <person name="Lindquist E."/>
            <person name="Lucas S."/>
            <person name="Magnuson J.K."/>
            <person name="Piumi F."/>
            <person name="Raudaskoski M."/>
            <person name="Salamov A."/>
            <person name="Schmutz J."/>
            <person name="Schwarze F.W.M.R."/>
            <person name="vanKuyk P.A."/>
            <person name="Horton J.S."/>
            <person name="Grigoriev I.V."/>
            <person name="Woesten H.A.B."/>
        </authorList>
    </citation>
    <scope>NUCLEOTIDE SEQUENCE [LARGE SCALE GENOMIC DNA]</scope>
    <source>
        <strain evidence="6">H4-8 / FGSC 9210</strain>
    </source>
</reference>
<feature type="domain" description="Glycosyltransferase family 28 N-terminal" evidence="3">
    <location>
        <begin position="103"/>
        <end position="250"/>
    </location>
</feature>
<dbReference type="InParanoid" id="D8PU45"/>
<name>D8PU45_SCHCM</name>
<proteinExistence type="predicted"/>
<dbReference type="FunFam" id="3.40.50.2000:FF:000009">
    <property type="entry name" value="Sterol 3-beta-glucosyltransferase UGT80A2"/>
    <property type="match status" value="1"/>
</dbReference>
<dbReference type="GO" id="GO:0005975">
    <property type="term" value="P:carbohydrate metabolic process"/>
    <property type="evidence" value="ECO:0007669"/>
    <property type="project" value="InterPro"/>
</dbReference>
<feature type="region of interest" description="Disordered" evidence="2">
    <location>
        <begin position="936"/>
        <end position="981"/>
    </location>
</feature>
<feature type="compositionally biased region" description="Low complexity" evidence="2">
    <location>
        <begin position="815"/>
        <end position="829"/>
    </location>
</feature>
<dbReference type="SUPFAM" id="SSF53756">
    <property type="entry name" value="UDP-Glycosyltransferase/glycogen phosphorylase"/>
    <property type="match status" value="1"/>
</dbReference>
<dbReference type="PANTHER" id="PTHR48050:SF13">
    <property type="entry name" value="STEROL 3-BETA-GLUCOSYLTRANSFERASE UGT80A2"/>
    <property type="match status" value="1"/>
</dbReference>
<feature type="compositionally biased region" description="Low complexity" evidence="2">
    <location>
        <begin position="21"/>
        <end position="32"/>
    </location>
</feature>
<feature type="compositionally biased region" description="Polar residues" evidence="2">
    <location>
        <begin position="901"/>
        <end position="910"/>
    </location>
</feature>
<feature type="domain" description="Erythromycin biosynthesis protein CIII-like C-terminal" evidence="4">
    <location>
        <begin position="409"/>
        <end position="511"/>
    </location>
</feature>
<dbReference type="HOGENOM" id="CLU_000537_1_1_1"/>
<feature type="region of interest" description="Disordered" evidence="2">
    <location>
        <begin position="790"/>
        <end position="914"/>
    </location>
</feature>
<evidence type="ECO:0000256" key="1">
    <source>
        <dbReference type="ARBA" id="ARBA00022679"/>
    </source>
</evidence>
<sequence>MPQVPYYMRDPEASPPAYEASGSRSRSQSPRPVTVNGTDINYAEWKAIGKGLVSAARVAPDGRIGVTLDLKERLPDLPEDHAPQVAEFGVDEGNWQKYPSMSIVIMIVGSRGDVQPFVALGKRLHSDGHRVRIASHEKFREFVNEHGLEFFDVGGDPQELMSYMVKNPGLMPGMESLTNGDIGKKRKMLSEMMNGCWKACHSPDQKTGRPFVADAIISNPPAFAHVHCAEAMGVPLLLSFTMPWCATGAFPHPLVDISFSNAEERLTNYISYALADILTWQGMGDIVNKFRNRALGLPSLSVRSGPGLTDRLRVPWTYCMSPALVPKPSDWSNHIDVVGFYFLDLATSYSPSEDLKAFLDAGETPVYIGFGSVVVDDSAEMTRIIFEATKRAGVRALVSAGWGGLGGVSVPPNVFILGNIPHDWLFSDGRVSAVVHHGGAGTTAIGLAKGLPTVVVPFFGDQGFWGDMIHKAGAGPEPIPHKKLTAENLAAALTFAISAPAKMAAQQMARQIDSEDGVRAGADSFYRHLPLLNMRCDVCPERMAVWWSTELCLKLSAVAAQTLVDAKEIKMENLDLHRPKEYDSRRAYNDPLTASASGIFWTILHHYAAVAQIFTSPMNGIVKTTTAIPQGIYKIVIGTHEGFVNLPTLYGSEVRKSGPVKGIASGIKEAGKVCYIDQSLVTEPVKGAKKEGFMGAIKGSARSFVNVTLKPAAGIVGVIGLPLQGMLRSIQSPHSERQEKDQRAARLQEGIEAVKTLSKKQRDEIPRAFWALRAGTAERRRRLTALAEEQIKEAEEQGPVERPVFDSTDSASTLSGRSGSAEGSARGEGNTVVGGASSGSNLGHVKSRSAESTSSASVRSFGASSTSGRSVASSSSPRVHFNPIDTAKGPSSPGKYAASRSGKQSSSLGKKTSIDYDKLYEDDLAYAMRLSQLEGPTVDGAAGAPVSLSTGEAPLAMPGSFETEPEPPHETTAASREDADEQAFQRDMDLAMRLSLG</sequence>
<keyword evidence="6" id="KW-1185">Reference proteome</keyword>
<evidence type="ECO:0000259" key="3">
    <source>
        <dbReference type="Pfam" id="PF03033"/>
    </source>
</evidence>
<protein>
    <submittedName>
        <fullName evidence="5">Glycosyltransferase family 1 protein</fullName>
    </submittedName>
</protein>
<evidence type="ECO:0000313" key="6">
    <source>
        <dbReference type="Proteomes" id="UP000007431"/>
    </source>
</evidence>
<dbReference type="CDD" id="cd03784">
    <property type="entry name" value="GT1_Gtf-like"/>
    <property type="match status" value="1"/>
</dbReference>
<dbReference type="PANTHER" id="PTHR48050">
    <property type="entry name" value="STEROL 3-BETA-GLUCOSYLTRANSFERASE"/>
    <property type="match status" value="1"/>
</dbReference>
<dbReference type="VEuPathDB" id="FungiDB:SCHCODRAFT_02604349"/>
<evidence type="ECO:0000313" key="5">
    <source>
        <dbReference type="EMBL" id="EFJ00564.1"/>
    </source>
</evidence>
<organism evidence="6">
    <name type="scientific">Schizophyllum commune (strain H4-8 / FGSC 9210)</name>
    <name type="common">Split gill fungus</name>
    <dbReference type="NCBI Taxonomy" id="578458"/>
    <lineage>
        <taxon>Eukaryota</taxon>
        <taxon>Fungi</taxon>
        <taxon>Dikarya</taxon>
        <taxon>Basidiomycota</taxon>
        <taxon>Agaricomycotina</taxon>
        <taxon>Agaricomycetes</taxon>
        <taxon>Agaricomycetidae</taxon>
        <taxon>Agaricales</taxon>
        <taxon>Schizophyllaceae</taxon>
        <taxon>Schizophyllum</taxon>
    </lineage>
</organism>
<dbReference type="InterPro" id="IPR002213">
    <property type="entry name" value="UDP_glucos_trans"/>
</dbReference>
<feature type="compositionally biased region" description="Low complexity" evidence="2">
    <location>
        <begin position="850"/>
        <end position="879"/>
    </location>
</feature>
<feature type="region of interest" description="Disordered" evidence="2">
    <location>
        <begin position="1"/>
        <end position="35"/>
    </location>
</feature>
<dbReference type="Proteomes" id="UP000007431">
    <property type="component" value="Unassembled WGS sequence"/>
</dbReference>
<dbReference type="Gene3D" id="3.40.50.2000">
    <property type="entry name" value="Glycogen Phosphorylase B"/>
    <property type="match status" value="2"/>
</dbReference>
<evidence type="ECO:0000256" key="2">
    <source>
        <dbReference type="SAM" id="MobiDB-lite"/>
    </source>
</evidence>